<feature type="compositionally biased region" description="Polar residues" evidence="1">
    <location>
        <begin position="33"/>
        <end position="45"/>
    </location>
</feature>
<feature type="chain" id="PRO_5002726974" evidence="2">
    <location>
        <begin position="23"/>
        <end position="95"/>
    </location>
</feature>
<reference evidence="3" key="2">
    <citation type="submission" date="2007-10" db="EMBL/GenBank/DDBJ databases">
        <authorList>
            <person name="Myers G.S."/>
        </authorList>
    </citation>
    <scope>NUCLEOTIDE SEQUENCE [LARGE SCALE GENOMIC DNA]</scope>
</reference>
<gene>
    <name evidence="3" type="ORF">RICGR_0514</name>
</gene>
<organism evidence="3 4">
    <name type="scientific">Rickettsiella grylli</name>
    <dbReference type="NCBI Taxonomy" id="59196"/>
    <lineage>
        <taxon>Bacteria</taxon>
        <taxon>Pseudomonadati</taxon>
        <taxon>Pseudomonadota</taxon>
        <taxon>Gammaproteobacteria</taxon>
        <taxon>Legionellales</taxon>
        <taxon>Coxiellaceae</taxon>
        <taxon>Rickettsiella</taxon>
    </lineage>
</organism>
<evidence type="ECO:0000256" key="2">
    <source>
        <dbReference type="SAM" id="SignalP"/>
    </source>
</evidence>
<comment type="caution">
    <text evidence="3">The sequence shown here is derived from an EMBL/GenBank/DDBJ whole genome shotgun (WGS) entry which is preliminary data.</text>
</comment>
<keyword evidence="4" id="KW-1185">Reference proteome</keyword>
<name>A8PLS1_9COXI</name>
<feature type="region of interest" description="Disordered" evidence="1">
    <location>
        <begin position="32"/>
        <end position="95"/>
    </location>
</feature>
<proteinExistence type="predicted"/>
<dbReference type="EMBL" id="AAQJ02000001">
    <property type="protein sequence ID" value="EDP46164.1"/>
    <property type="molecule type" value="Genomic_DNA"/>
</dbReference>
<dbReference type="Proteomes" id="UP000054075">
    <property type="component" value="Unassembled WGS sequence"/>
</dbReference>
<protein>
    <submittedName>
        <fullName evidence="3">Uncharacterized protein</fullName>
    </submittedName>
</protein>
<accession>A8PLS1</accession>
<evidence type="ECO:0000313" key="4">
    <source>
        <dbReference type="Proteomes" id="UP000054075"/>
    </source>
</evidence>
<evidence type="ECO:0000256" key="1">
    <source>
        <dbReference type="SAM" id="MobiDB-lite"/>
    </source>
</evidence>
<feature type="signal peptide" evidence="2">
    <location>
        <begin position="1"/>
        <end position="22"/>
    </location>
</feature>
<reference evidence="3" key="1">
    <citation type="submission" date="2006-04" db="EMBL/GenBank/DDBJ databases">
        <authorList>
            <person name="Seshadri R."/>
            <person name="Federici B.A."/>
        </authorList>
    </citation>
    <scope>NUCLEOTIDE SEQUENCE [LARGE SCALE GENOMIC DNA]</scope>
</reference>
<dbReference type="AlphaFoldDB" id="A8PLS1"/>
<dbReference type="RefSeq" id="WP_006035149.1">
    <property type="nucleotide sequence ID" value="NZ_AAQJ02000001.1"/>
</dbReference>
<sequence>MKLRQTFTIGLMSVVFALPVIAAESRMDLNQAKGLSSTATPSQKEATPLKKTHKRNFFAKMIESKQPKEKGKRGELNAASQTMENGPTEKGSIEL</sequence>
<feature type="compositionally biased region" description="Basic and acidic residues" evidence="1">
    <location>
        <begin position="62"/>
        <end position="75"/>
    </location>
</feature>
<keyword evidence="2" id="KW-0732">Signal</keyword>
<evidence type="ECO:0000313" key="3">
    <source>
        <dbReference type="EMBL" id="EDP46164.1"/>
    </source>
</evidence>